<dbReference type="AlphaFoldDB" id="A0A9W8Z643"/>
<accession>A0A9W8Z643</accession>
<dbReference type="Proteomes" id="UP001140510">
    <property type="component" value="Unassembled WGS sequence"/>
</dbReference>
<sequence length="105" mass="12205">NTLFIIRKEAKAKTRQYSGYGRNFEEAFTTEDLQLPQSEGHHRIIRYKFGGLNFVVRIEADDYYPEVVDDKDTPDESFRNVLGTTRQTTIQHRSPHPTIVIPKGH</sequence>
<comment type="caution">
    <text evidence="1">The sequence shown here is derived from an EMBL/GenBank/DDBJ whole genome shotgun (WGS) entry which is preliminary data.</text>
</comment>
<keyword evidence="2" id="KW-1185">Reference proteome</keyword>
<reference evidence="1" key="1">
    <citation type="submission" date="2022-10" db="EMBL/GenBank/DDBJ databases">
        <title>Tapping the CABI collections for fungal endophytes: first genome assemblies for Collariella, Neodidymelliopsis, Ascochyta clinopodiicola, Didymella pomorum, Didymosphaeria variabile, Neocosmospora piperis and Neocucurbitaria cava.</title>
        <authorList>
            <person name="Hill R."/>
        </authorList>
    </citation>
    <scope>NUCLEOTIDE SEQUENCE</scope>
    <source>
        <strain evidence="1">IMI 355091</strain>
    </source>
</reference>
<dbReference type="EMBL" id="JAPEVA010000130">
    <property type="protein sequence ID" value="KAJ4398448.1"/>
    <property type="molecule type" value="Genomic_DNA"/>
</dbReference>
<evidence type="ECO:0000313" key="2">
    <source>
        <dbReference type="Proteomes" id="UP001140510"/>
    </source>
</evidence>
<dbReference type="OrthoDB" id="420564at2759"/>
<protein>
    <submittedName>
        <fullName evidence="1">Uncharacterized protein</fullName>
    </submittedName>
</protein>
<dbReference type="PANTHER" id="PTHR35179">
    <property type="entry name" value="PROTEIN CBG02620"/>
    <property type="match status" value="1"/>
</dbReference>
<evidence type="ECO:0000313" key="1">
    <source>
        <dbReference type="EMBL" id="KAJ4398448.1"/>
    </source>
</evidence>
<gene>
    <name evidence="1" type="ORF">N0V91_010220</name>
</gene>
<feature type="non-terminal residue" evidence="1">
    <location>
        <position position="1"/>
    </location>
</feature>
<proteinExistence type="predicted"/>
<organism evidence="1 2">
    <name type="scientific">Didymella pomorum</name>
    <dbReference type="NCBI Taxonomy" id="749634"/>
    <lineage>
        <taxon>Eukaryota</taxon>
        <taxon>Fungi</taxon>
        <taxon>Dikarya</taxon>
        <taxon>Ascomycota</taxon>
        <taxon>Pezizomycotina</taxon>
        <taxon>Dothideomycetes</taxon>
        <taxon>Pleosporomycetidae</taxon>
        <taxon>Pleosporales</taxon>
        <taxon>Pleosporineae</taxon>
        <taxon>Didymellaceae</taxon>
        <taxon>Didymella</taxon>
    </lineage>
</organism>
<dbReference type="PANTHER" id="PTHR35179:SF2">
    <property type="entry name" value="START DOMAIN-CONTAINING PROTEIN"/>
    <property type="match status" value="1"/>
</dbReference>
<name>A0A9W8Z643_9PLEO</name>